<dbReference type="Proteomes" id="UP001152607">
    <property type="component" value="Unassembled WGS sequence"/>
</dbReference>
<accession>A0A9W4UTU8</accession>
<proteinExistence type="predicted"/>
<reference evidence="2" key="1">
    <citation type="submission" date="2023-01" db="EMBL/GenBank/DDBJ databases">
        <authorList>
            <person name="Van Ghelder C."/>
            <person name="Rancurel C."/>
        </authorList>
    </citation>
    <scope>NUCLEOTIDE SEQUENCE</scope>
    <source>
        <strain evidence="2">CNCM I-4278</strain>
    </source>
</reference>
<comment type="caution">
    <text evidence="2">The sequence shown here is derived from an EMBL/GenBank/DDBJ whole genome shotgun (WGS) entry which is preliminary data.</text>
</comment>
<sequence>MQFTSILLLAAPLLAFAAPADMTADPVNVAIEARKVDGCVVSSVWGGEWTENGLARYRTKFTAKKIPSSDVCKVPYFSCMAMTNRACWTEGDTTFVDASFVKGAGFGSYTECLRKAKAQWARDNGCACEGEFC</sequence>
<feature type="signal peptide" evidence="1">
    <location>
        <begin position="1"/>
        <end position="17"/>
    </location>
</feature>
<keyword evidence="1" id="KW-0732">Signal</keyword>
<keyword evidence="3" id="KW-1185">Reference proteome</keyword>
<evidence type="ECO:0000313" key="3">
    <source>
        <dbReference type="Proteomes" id="UP001152607"/>
    </source>
</evidence>
<dbReference type="EMBL" id="CAOQHR010000013">
    <property type="protein sequence ID" value="CAI6342241.1"/>
    <property type="molecule type" value="Genomic_DNA"/>
</dbReference>
<organism evidence="2 3">
    <name type="scientific">Periconia digitata</name>
    <dbReference type="NCBI Taxonomy" id="1303443"/>
    <lineage>
        <taxon>Eukaryota</taxon>
        <taxon>Fungi</taxon>
        <taxon>Dikarya</taxon>
        <taxon>Ascomycota</taxon>
        <taxon>Pezizomycotina</taxon>
        <taxon>Dothideomycetes</taxon>
        <taxon>Pleosporomycetidae</taxon>
        <taxon>Pleosporales</taxon>
        <taxon>Massarineae</taxon>
        <taxon>Periconiaceae</taxon>
        <taxon>Periconia</taxon>
    </lineage>
</organism>
<name>A0A9W4UTU8_9PLEO</name>
<gene>
    <name evidence="2" type="ORF">PDIGIT_LOCUS15446</name>
</gene>
<feature type="chain" id="PRO_5040776522" evidence="1">
    <location>
        <begin position="18"/>
        <end position="133"/>
    </location>
</feature>
<evidence type="ECO:0000313" key="2">
    <source>
        <dbReference type="EMBL" id="CAI6342241.1"/>
    </source>
</evidence>
<protein>
    <submittedName>
        <fullName evidence="2">Uncharacterized protein</fullName>
    </submittedName>
</protein>
<dbReference type="AlphaFoldDB" id="A0A9W4UTU8"/>
<dbReference type="OrthoDB" id="3770113at2759"/>
<evidence type="ECO:0000256" key="1">
    <source>
        <dbReference type="SAM" id="SignalP"/>
    </source>
</evidence>